<keyword evidence="6 13" id="KW-0418">Kinase</keyword>
<reference evidence="13" key="1">
    <citation type="journal article" date="2020" name="mSystems">
        <title>Genome- and Community-Level Interaction Insights into Carbon Utilization and Element Cycling Functions of Hydrothermarchaeota in Hydrothermal Sediment.</title>
        <authorList>
            <person name="Zhou Z."/>
            <person name="Liu Y."/>
            <person name="Xu W."/>
            <person name="Pan J."/>
            <person name="Luo Z.H."/>
            <person name="Li M."/>
        </authorList>
    </citation>
    <scope>NUCLEOTIDE SEQUENCE [LARGE SCALE GENOMIC DNA]</scope>
    <source>
        <strain evidence="13">SpSt-754</strain>
    </source>
</reference>
<name>A0A7V3NVF2_UNCW3</name>
<dbReference type="InterPro" id="IPR050187">
    <property type="entry name" value="Lipid_Phosphate_FormReg"/>
</dbReference>
<evidence type="ECO:0000256" key="11">
    <source>
        <dbReference type="ARBA" id="ARBA00023264"/>
    </source>
</evidence>
<dbReference type="AlphaFoldDB" id="A0A7V3NVF2"/>
<evidence type="ECO:0000256" key="9">
    <source>
        <dbReference type="ARBA" id="ARBA00023098"/>
    </source>
</evidence>
<dbReference type="GO" id="GO:0016301">
    <property type="term" value="F:kinase activity"/>
    <property type="evidence" value="ECO:0007669"/>
    <property type="project" value="UniProtKB-KW"/>
</dbReference>
<protein>
    <submittedName>
        <fullName evidence="13">Diacylglycerol kinase family lipid kinase</fullName>
    </submittedName>
</protein>
<evidence type="ECO:0000256" key="7">
    <source>
        <dbReference type="ARBA" id="ARBA00022840"/>
    </source>
</evidence>
<dbReference type="GO" id="GO:0005524">
    <property type="term" value="F:ATP binding"/>
    <property type="evidence" value="ECO:0007669"/>
    <property type="project" value="UniProtKB-KW"/>
</dbReference>
<keyword evidence="9" id="KW-0443">Lipid metabolism</keyword>
<evidence type="ECO:0000256" key="8">
    <source>
        <dbReference type="ARBA" id="ARBA00022842"/>
    </source>
</evidence>
<evidence type="ECO:0000256" key="6">
    <source>
        <dbReference type="ARBA" id="ARBA00022777"/>
    </source>
</evidence>
<organism evidence="13">
    <name type="scientific">candidate division WOR-3 bacterium</name>
    <dbReference type="NCBI Taxonomy" id="2052148"/>
    <lineage>
        <taxon>Bacteria</taxon>
        <taxon>Bacteria division WOR-3</taxon>
    </lineage>
</organism>
<evidence type="ECO:0000256" key="10">
    <source>
        <dbReference type="ARBA" id="ARBA00023209"/>
    </source>
</evidence>
<keyword evidence="11" id="KW-1208">Phospholipid metabolism</keyword>
<dbReference type="InterPro" id="IPR001206">
    <property type="entry name" value="Diacylglycerol_kinase_cat_dom"/>
</dbReference>
<dbReference type="Pfam" id="PF00781">
    <property type="entry name" value="DAGK_cat"/>
    <property type="match status" value="1"/>
</dbReference>
<accession>A0A7V3NVF2</accession>
<dbReference type="GO" id="GO:0008654">
    <property type="term" value="P:phospholipid biosynthetic process"/>
    <property type="evidence" value="ECO:0007669"/>
    <property type="project" value="UniProtKB-KW"/>
</dbReference>
<evidence type="ECO:0000256" key="5">
    <source>
        <dbReference type="ARBA" id="ARBA00022741"/>
    </source>
</evidence>
<dbReference type="InterPro" id="IPR016064">
    <property type="entry name" value="NAD/diacylglycerol_kinase_sf"/>
</dbReference>
<keyword evidence="5" id="KW-0547">Nucleotide-binding</keyword>
<dbReference type="NCBIfam" id="TIGR00147">
    <property type="entry name" value="YegS/Rv2252/BmrU family lipid kinase"/>
    <property type="match status" value="1"/>
</dbReference>
<evidence type="ECO:0000256" key="2">
    <source>
        <dbReference type="ARBA" id="ARBA00022516"/>
    </source>
</evidence>
<feature type="domain" description="DAGKc" evidence="12">
    <location>
        <begin position="1"/>
        <end position="129"/>
    </location>
</feature>
<evidence type="ECO:0000256" key="3">
    <source>
        <dbReference type="ARBA" id="ARBA00022679"/>
    </source>
</evidence>
<dbReference type="InterPro" id="IPR045540">
    <property type="entry name" value="YegS/DAGK_C"/>
</dbReference>
<keyword evidence="8" id="KW-0460">Magnesium</keyword>
<evidence type="ECO:0000259" key="12">
    <source>
        <dbReference type="PROSITE" id="PS50146"/>
    </source>
</evidence>
<comment type="cofactor">
    <cofactor evidence="1">
        <name>Mg(2+)</name>
        <dbReference type="ChEBI" id="CHEBI:18420"/>
    </cofactor>
</comment>
<evidence type="ECO:0000256" key="4">
    <source>
        <dbReference type="ARBA" id="ARBA00022723"/>
    </source>
</evidence>
<evidence type="ECO:0000313" key="13">
    <source>
        <dbReference type="EMBL" id="HGB36209.1"/>
    </source>
</evidence>
<dbReference type="PROSITE" id="PS50146">
    <property type="entry name" value="DAGK"/>
    <property type="match status" value="1"/>
</dbReference>
<gene>
    <name evidence="13" type="ORF">ENV38_04820</name>
</gene>
<dbReference type="SMART" id="SM00046">
    <property type="entry name" value="DAGKc"/>
    <property type="match status" value="1"/>
</dbReference>
<dbReference type="InterPro" id="IPR005218">
    <property type="entry name" value="Diacylglycerol/lipid_kinase"/>
</dbReference>
<keyword evidence="3" id="KW-0808">Transferase</keyword>
<dbReference type="Gene3D" id="2.60.200.40">
    <property type="match status" value="1"/>
</dbReference>
<keyword evidence="4" id="KW-0479">Metal-binding</keyword>
<dbReference type="PANTHER" id="PTHR12358">
    <property type="entry name" value="SPHINGOSINE KINASE"/>
    <property type="match status" value="1"/>
</dbReference>
<dbReference type="GO" id="GO:0046872">
    <property type="term" value="F:metal ion binding"/>
    <property type="evidence" value="ECO:0007669"/>
    <property type="project" value="UniProtKB-KW"/>
</dbReference>
<keyword evidence="7" id="KW-0067">ATP-binding</keyword>
<dbReference type="GO" id="GO:0005886">
    <property type="term" value="C:plasma membrane"/>
    <property type="evidence" value="ECO:0007669"/>
    <property type="project" value="TreeGrafter"/>
</dbReference>
<dbReference type="InterPro" id="IPR017438">
    <property type="entry name" value="ATP-NAD_kinase_N"/>
</dbReference>
<dbReference type="Gene3D" id="3.40.50.10330">
    <property type="entry name" value="Probable inorganic polyphosphate/atp-NAD kinase, domain 1"/>
    <property type="match status" value="1"/>
</dbReference>
<proteinExistence type="predicted"/>
<dbReference type="PANTHER" id="PTHR12358:SF106">
    <property type="entry name" value="LIPID KINASE YEGS"/>
    <property type="match status" value="1"/>
</dbReference>
<evidence type="ECO:0000256" key="1">
    <source>
        <dbReference type="ARBA" id="ARBA00001946"/>
    </source>
</evidence>
<dbReference type="Pfam" id="PF19279">
    <property type="entry name" value="YegS_C"/>
    <property type="match status" value="1"/>
</dbReference>
<keyword evidence="2" id="KW-0444">Lipid biosynthesis</keyword>
<comment type="caution">
    <text evidence="13">The sequence shown here is derived from an EMBL/GenBank/DDBJ whole genome shotgun (WGS) entry which is preliminary data.</text>
</comment>
<keyword evidence="10" id="KW-0594">Phospholipid biosynthesis</keyword>
<dbReference type="EMBL" id="DTGD01000177">
    <property type="protein sequence ID" value="HGB36209.1"/>
    <property type="molecule type" value="Genomic_DNA"/>
</dbReference>
<dbReference type="SUPFAM" id="SSF111331">
    <property type="entry name" value="NAD kinase/diacylglycerol kinase-like"/>
    <property type="match status" value="1"/>
</dbReference>
<sequence length="296" mass="33021">MIALIVNPKAGRGNALTKLPEVEKIIRKLGLTYEVFITKAPGDATRMAKEIKDSGKFGKILILGGDGTINEVAQALVGSELPILPLPLGTGNDFVKFFFPRQKYDTILEKHVLSERTLSIDVGLLEGENIRRYFINGMGIGFDSEVLNNMKKIKLLKGDFLYTSAVLLTFLQFKGTELEVFLNNEEKSFSGRFLLFNVGNGQYLGGGFRLFPKASLRDGKLDISIIGPLRPMRFFTNFYKAFKGRHITLPEVTYLKSDVITVRSNNPFNLQLDGELAQDLRNIKITVKPASLKVVI</sequence>